<dbReference type="RefSeq" id="WP_188975086.1">
    <property type="nucleotide sequence ID" value="NZ_BMPG01000001.1"/>
</dbReference>
<proteinExistence type="predicted"/>
<evidence type="ECO:0008006" key="3">
    <source>
        <dbReference type="Google" id="ProtNLM"/>
    </source>
</evidence>
<protein>
    <recommendedName>
        <fullName evidence="3">Small CPxCG-related zinc finger protein</fullName>
    </recommendedName>
</protein>
<dbReference type="InterPro" id="IPR055991">
    <property type="entry name" value="DUF7569"/>
</dbReference>
<dbReference type="AlphaFoldDB" id="A0A830FES1"/>
<dbReference type="OrthoDB" id="252013at2157"/>
<keyword evidence="2" id="KW-1185">Reference proteome</keyword>
<evidence type="ECO:0000313" key="1">
    <source>
        <dbReference type="EMBL" id="GGL47996.1"/>
    </source>
</evidence>
<reference evidence="1" key="1">
    <citation type="journal article" date="2014" name="Int. J. Syst. Evol. Microbiol.">
        <title>Complete genome sequence of Corynebacterium casei LMG S-19264T (=DSM 44701T), isolated from a smear-ripened cheese.</title>
        <authorList>
            <consortium name="US DOE Joint Genome Institute (JGI-PGF)"/>
            <person name="Walter F."/>
            <person name="Albersmeier A."/>
            <person name="Kalinowski J."/>
            <person name="Ruckert C."/>
        </authorList>
    </citation>
    <scope>NUCLEOTIDE SEQUENCE</scope>
    <source>
        <strain evidence="1">JCM 19596</strain>
    </source>
</reference>
<dbReference type="Proteomes" id="UP000607197">
    <property type="component" value="Unassembled WGS sequence"/>
</dbReference>
<gene>
    <name evidence="1" type="ORF">GCM10009039_02750</name>
</gene>
<reference evidence="1" key="2">
    <citation type="submission" date="2020-09" db="EMBL/GenBank/DDBJ databases">
        <authorList>
            <person name="Sun Q."/>
            <person name="Ohkuma M."/>
        </authorList>
    </citation>
    <scope>NUCLEOTIDE SEQUENCE</scope>
    <source>
        <strain evidence="1">JCM 19596</strain>
    </source>
</reference>
<name>A0A830FES1_9EURY</name>
<dbReference type="EMBL" id="BMPG01000001">
    <property type="protein sequence ID" value="GGL47996.1"/>
    <property type="molecule type" value="Genomic_DNA"/>
</dbReference>
<dbReference type="Pfam" id="PF24453">
    <property type="entry name" value="DUF7569"/>
    <property type="match status" value="1"/>
</dbReference>
<accession>A0A830FES1</accession>
<sequence>MTDTDPCDDCGDPTANALARTIRLSVDGSAIDTQRLCPDCFATWIQEYREYMQPERPEPTTTIDDDIIVD</sequence>
<comment type="caution">
    <text evidence="1">The sequence shown here is derived from an EMBL/GenBank/DDBJ whole genome shotgun (WGS) entry which is preliminary data.</text>
</comment>
<organism evidence="1 2">
    <name type="scientific">Halocalculus aciditolerans</name>
    <dbReference type="NCBI Taxonomy" id="1383812"/>
    <lineage>
        <taxon>Archaea</taxon>
        <taxon>Methanobacteriati</taxon>
        <taxon>Methanobacteriota</taxon>
        <taxon>Stenosarchaea group</taxon>
        <taxon>Halobacteria</taxon>
        <taxon>Halobacteriales</taxon>
        <taxon>Halobacteriaceae</taxon>
        <taxon>Halocalculus</taxon>
    </lineage>
</organism>
<evidence type="ECO:0000313" key="2">
    <source>
        <dbReference type="Proteomes" id="UP000607197"/>
    </source>
</evidence>